<comment type="caution">
    <text evidence="4">The sequence shown here is derived from an EMBL/GenBank/DDBJ whole genome shotgun (WGS) entry which is preliminary data.</text>
</comment>
<name>A0A2S7UAJ5_9FLAO</name>
<dbReference type="CDD" id="cd04301">
    <property type="entry name" value="NAT_SF"/>
    <property type="match status" value="1"/>
</dbReference>
<dbReference type="PROSITE" id="PS51186">
    <property type="entry name" value="GNAT"/>
    <property type="match status" value="1"/>
</dbReference>
<sequence>MRLVRTDTHNTDFKKLVKELDAYLAVTDGNEHEFYDQFNKLNLIKHVVLCYKDSILAGCGSIKEYDHQSMEIKRMYTVAAYRNKGVATYILKELEQWAKELSYNRCILETGTRQLAAIALYKNSGYQIIDNYEPYRNVLNSVCFERIL</sequence>
<dbReference type="RefSeq" id="WP_105070766.1">
    <property type="nucleotide sequence ID" value="NZ_MTPW01000001.1"/>
</dbReference>
<evidence type="ECO:0000259" key="3">
    <source>
        <dbReference type="PROSITE" id="PS51186"/>
    </source>
</evidence>
<gene>
    <name evidence="4" type="ORF">BST92_06795</name>
</gene>
<dbReference type="EMBL" id="MTPW01000001">
    <property type="protein sequence ID" value="PQJ31650.1"/>
    <property type="molecule type" value="Genomic_DNA"/>
</dbReference>
<reference evidence="4 5" key="1">
    <citation type="submission" date="2017-01" db="EMBL/GenBank/DDBJ databases">
        <title>Trade-off between light-utilization and light-protection in marine flavobacteria.</title>
        <authorList>
            <person name="Kumagai Y."/>
            <person name="Yoshizawa S."/>
            <person name="Kogure K."/>
            <person name="Iwasaki W."/>
        </authorList>
    </citation>
    <scope>NUCLEOTIDE SEQUENCE [LARGE SCALE GENOMIC DNA]</scope>
    <source>
        <strain evidence="4 5">KCTC 32109</strain>
    </source>
</reference>
<proteinExistence type="predicted"/>
<organism evidence="4 5">
    <name type="scientific">Nonlabens arenilitoris</name>
    <dbReference type="NCBI Taxonomy" id="1217969"/>
    <lineage>
        <taxon>Bacteria</taxon>
        <taxon>Pseudomonadati</taxon>
        <taxon>Bacteroidota</taxon>
        <taxon>Flavobacteriia</taxon>
        <taxon>Flavobacteriales</taxon>
        <taxon>Flavobacteriaceae</taxon>
        <taxon>Nonlabens</taxon>
    </lineage>
</organism>
<evidence type="ECO:0000256" key="1">
    <source>
        <dbReference type="ARBA" id="ARBA00022679"/>
    </source>
</evidence>
<dbReference type="Pfam" id="PF00583">
    <property type="entry name" value="Acetyltransf_1"/>
    <property type="match status" value="1"/>
</dbReference>
<dbReference type="OrthoDB" id="9803233at2"/>
<dbReference type="Gene3D" id="3.40.630.30">
    <property type="match status" value="1"/>
</dbReference>
<keyword evidence="2" id="KW-0012">Acyltransferase</keyword>
<dbReference type="AlphaFoldDB" id="A0A2S7UAJ5"/>
<dbReference type="GO" id="GO:0016747">
    <property type="term" value="F:acyltransferase activity, transferring groups other than amino-acyl groups"/>
    <property type="evidence" value="ECO:0007669"/>
    <property type="project" value="InterPro"/>
</dbReference>
<dbReference type="InterPro" id="IPR050832">
    <property type="entry name" value="Bact_Acetyltransf"/>
</dbReference>
<evidence type="ECO:0000313" key="5">
    <source>
        <dbReference type="Proteomes" id="UP000239747"/>
    </source>
</evidence>
<accession>A0A2S7UAJ5</accession>
<dbReference type="InterPro" id="IPR016181">
    <property type="entry name" value="Acyl_CoA_acyltransferase"/>
</dbReference>
<protein>
    <submittedName>
        <fullName evidence="4">GNAT family N-acetyltransferase</fullName>
    </submittedName>
</protein>
<evidence type="ECO:0000313" key="4">
    <source>
        <dbReference type="EMBL" id="PQJ31650.1"/>
    </source>
</evidence>
<feature type="domain" description="N-acetyltransferase" evidence="3">
    <location>
        <begin position="2"/>
        <end position="148"/>
    </location>
</feature>
<dbReference type="PANTHER" id="PTHR43877">
    <property type="entry name" value="AMINOALKYLPHOSPHONATE N-ACETYLTRANSFERASE-RELATED-RELATED"/>
    <property type="match status" value="1"/>
</dbReference>
<evidence type="ECO:0000256" key="2">
    <source>
        <dbReference type="ARBA" id="ARBA00023315"/>
    </source>
</evidence>
<dbReference type="SUPFAM" id="SSF55729">
    <property type="entry name" value="Acyl-CoA N-acyltransferases (Nat)"/>
    <property type="match status" value="1"/>
</dbReference>
<dbReference type="InterPro" id="IPR000182">
    <property type="entry name" value="GNAT_dom"/>
</dbReference>
<dbReference type="Proteomes" id="UP000239747">
    <property type="component" value="Unassembled WGS sequence"/>
</dbReference>
<keyword evidence="5" id="KW-1185">Reference proteome</keyword>
<dbReference type="PANTHER" id="PTHR43877:SF2">
    <property type="entry name" value="AMINOALKYLPHOSPHONATE N-ACETYLTRANSFERASE-RELATED"/>
    <property type="match status" value="1"/>
</dbReference>
<keyword evidence="1 4" id="KW-0808">Transferase</keyword>